<name>A0A0X3Q1A1_SCHSO</name>
<feature type="region of interest" description="Disordered" evidence="1">
    <location>
        <begin position="47"/>
        <end position="66"/>
    </location>
</feature>
<protein>
    <submittedName>
        <fullName evidence="2">Uncharacterized protein</fullName>
    </submittedName>
</protein>
<feature type="non-terminal residue" evidence="2">
    <location>
        <position position="1"/>
    </location>
</feature>
<feature type="compositionally biased region" description="Low complexity" evidence="1">
    <location>
        <begin position="50"/>
        <end position="61"/>
    </location>
</feature>
<dbReference type="AlphaFoldDB" id="A0A0X3Q1A1"/>
<evidence type="ECO:0000256" key="1">
    <source>
        <dbReference type="SAM" id="MobiDB-lite"/>
    </source>
</evidence>
<dbReference type="PANTHER" id="PTHR33053">
    <property type="entry name" value="PROTEIN, PUTATIVE-RELATED"/>
    <property type="match status" value="1"/>
</dbReference>
<accession>A0A0X3Q1A1</accession>
<feature type="non-terminal residue" evidence="2">
    <location>
        <position position="281"/>
    </location>
</feature>
<gene>
    <name evidence="2" type="ORF">TR165203</name>
</gene>
<sequence>PSYHLCIVFCCPWKETMKRKYYGIKRSTVRMRVLRAMQAYYAATKVADCPSPSSSSSNLNPSPEPQMPEIFPEVSNESIGVTEQTSKLQGKSFVADLQDVCLKTNMPLATVKALLDMLRPYHPEVPKDPRTLLRTPRTCINKDLKNGSYVHLGLGRGLLDELNHRRATEIPEMGIQLHIDGMKLFKGSGQCLWPILARVNYPVVGRPFVVGVFSGFGKPEPVDDFLSDCIAELKEILGGGLLVQQSGEVIKVKLSNVICDSPARSYVRQVKAHNGHYGCDR</sequence>
<evidence type="ECO:0000313" key="2">
    <source>
        <dbReference type="EMBL" id="JAP57240.1"/>
    </source>
</evidence>
<reference evidence="2" key="1">
    <citation type="submission" date="2016-01" db="EMBL/GenBank/DDBJ databases">
        <title>Reference transcriptome for the parasite Schistocephalus solidus: insights into the molecular evolution of parasitism.</title>
        <authorList>
            <person name="Hebert F.O."/>
            <person name="Grambauer S."/>
            <person name="Barber I."/>
            <person name="Landry C.R."/>
            <person name="Aubin-Horth N."/>
        </authorList>
    </citation>
    <scope>NUCLEOTIDE SEQUENCE</scope>
</reference>
<dbReference type="EMBL" id="GEEE01005985">
    <property type="protein sequence ID" value="JAP57240.1"/>
    <property type="molecule type" value="Transcribed_RNA"/>
</dbReference>
<organism evidence="2">
    <name type="scientific">Schistocephalus solidus</name>
    <name type="common">Tapeworm</name>
    <dbReference type="NCBI Taxonomy" id="70667"/>
    <lineage>
        <taxon>Eukaryota</taxon>
        <taxon>Metazoa</taxon>
        <taxon>Spiralia</taxon>
        <taxon>Lophotrochozoa</taxon>
        <taxon>Platyhelminthes</taxon>
        <taxon>Cestoda</taxon>
        <taxon>Eucestoda</taxon>
        <taxon>Diphyllobothriidea</taxon>
        <taxon>Diphyllobothriidae</taxon>
        <taxon>Schistocephalus</taxon>
    </lineage>
</organism>
<proteinExistence type="predicted"/>